<feature type="domain" description="Fucosyltransferase N-terminal" evidence="14">
    <location>
        <begin position="19"/>
        <end position="124"/>
    </location>
</feature>
<evidence type="ECO:0000256" key="11">
    <source>
        <dbReference type="ARBA" id="ARBA00037847"/>
    </source>
</evidence>
<evidence type="ECO:0000313" key="16">
    <source>
        <dbReference type="Proteomes" id="UP000807716"/>
    </source>
</evidence>
<comment type="similarity">
    <text evidence="3 12">Belongs to the glycosyltransferase 10 family.</text>
</comment>
<evidence type="ECO:0000259" key="13">
    <source>
        <dbReference type="Pfam" id="PF00852"/>
    </source>
</evidence>
<evidence type="ECO:0000256" key="2">
    <source>
        <dbReference type="ARBA" id="ARBA00004922"/>
    </source>
</evidence>
<dbReference type="Gene3D" id="3.40.50.11660">
    <property type="entry name" value="Glycosyl transferase family 10, C-terminal domain"/>
    <property type="match status" value="1"/>
</dbReference>
<feature type="transmembrane region" description="Helical" evidence="12">
    <location>
        <begin position="378"/>
        <end position="397"/>
    </location>
</feature>
<comment type="subcellular location">
    <subcellularLocation>
        <location evidence="11">Endomembrane system</location>
        <topology evidence="11">Single-pass membrane protein</topology>
    </subcellularLocation>
    <subcellularLocation>
        <location evidence="12">Golgi apparatus</location>
        <location evidence="12">Golgi stack membrane</location>
        <topology evidence="12">Single-pass type II membrane protein</topology>
    </subcellularLocation>
    <subcellularLocation>
        <location evidence="1">Membrane</location>
        <topology evidence="1">Single-pass type II membrane protein</topology>
    </subcellularLocation>
</comment>
<evidence type="ECO:0000259" key="14">
    <source>
        <dbReference type="Pfam" id="PF17039"/>
    </source>
</evidence>
<keyword evidence="4 12" id="KW-0328">Glycosyltransferase</keyword>
<protein>
    <recommendedName>
        <fullName evidence="12">Fucosyltransferase</fullName>
        <ecNumber evidence="12">2.4.1.-</ecNumber>
    </recommendedName>
</protein>
<proteinExistence type="inferred from homology"/>
<dbReference type="AlphaFoldDB" id="A0A9P6UAT2"/>
<evidence type="ECO:0000256" key="1">
    <source>
        <dbReference type="ARBA" id="ARBA00004606"/>
    </source>
</evidence>
<dbReference type="Proteomes" id="UP000807716">
    <property type="component" value="Unassembled WGS sequence"/>
</dbReference>
<evidence type="ECO:0000256" key="7">
    <source>
        <dbReference type="ARBA" id="ARBA00022968"/>
    </source>
</evidence>
<evidence type="ECO:0000256" key="5">
    <source>
        <dbReference type="ARBA" id="ARBA00022679"/>
    </source>
</evidence>
<evidence type="ECO:0000256" key="10">
    <source>
        <dbReference type="ARBA" id="ARBA00023180"/>
    </source>
</evidence>
<keyword evidence="5 12" id="KW-0808">Transferase</keyword>
<keyword evidence="8 12" id="KW-1133">Transmembrane helix</keyword>
<evidence type="ECO:0000256" key="8">
    <source>
        <dbReference type="ARBA" id="ARBA00022989"/>
    </source>
</evidence>
<feature type="domain" description="Fucosyltransferase C-terminal" evidence="13">
    <location>
        <begin position="161"/>
        <end position="297"/>
    </location>
</feature>
<sequence>MSTVNALDPETGQPGKEYPILWWTTWFWAKEYEGILVDNCGLPYTCRLTHDRSVYGNTSTVIFHASMFELDTKDTPPLDADTRKKAWILQTAEAPMPFQRDPRWTKMFTHLWSYQFTADFVQTYFIAGRGPHSYLLSTIMKEPAFTIDGKNQKRREGLAPVAWIASNCRAHNNRHYYVKQLLKYIDVDIYGKCLKNKEWPKNEHGKDLSASEVVAPYKFYLAIENSNCDDYVTEKLERPLRLGVVPIVDGPKDYSPFIPTSDSVIREDAFASPEHLAKYLHKLDNDDTAYMRHLSFKYPNGTDGKTLNHLSSGLRQAFDTGDEAGNWGKDLRGVRCNVCKLTHDLAEGFVTLDPKRQIPIDQTCEFGKWDKAAWAYDFWFWHIMFALSIVGLLLFLLTHRRARGVLMQCANSVVSKVNRLRRKEDDEAKVPFIHMI</sequence>
<dbReference type="InterPro" id="IPR031481">
    <property type="entry name" value="Glyco_tran_10_N"/>
</dbReference>
<dbReference type="Pfam" id="PF00852">
    <property type="entry name" value="Glyco_transf_10"/>
    <property type="match status" value="1"/>
</dbReference>
<dbReference type="InterPro" id="IPR055270">
    <property type="entry name" value="Glyco_tran_10_C"/>
</dbReference>
<keyword evidence="16" id="KW-1185">Reference proteome</keyword>
<evidence type="ECO:0000313" key="15">
    <source>
        <dbReference type="EMBL" id="KAG0266625.1"/>
    </source>
</evidence>
<name>A0A9P6UAT2_9FUNG</name>
<organism evidence="15 16">
    <name type="scientific">Actinomortierella ambigua</name>
    <dbReference type="NCBI Taxonomy" id="1343610"/>
    <lineage>
        <taxon>Eukaryota</taxon>
        <taxon>Fungi</taxon>
        <taxon>Fungi incertae sedis</taxon>
        <taxon>Mucoromycota</taxon>
        <taxon>Mortierellomycotina</taxon>
        <taxon>Mortierellomycetes</taxon>
        <taxon>Mortierellales</taxon>
        <taxon>Mortierellaceae</taxon>
        <taxon>Actinomortierella</taxon>
    </lineage>
</organism>
<dbReference type="SUPFAM" id="SSF53756">
    <property type="entry name" value="UDP-Glycosyltransferase/glycogen phosphorylase"/>
    <property type="match status" value="1"/>
</dbReference>
<dbReference type="InterPro" id="IPR038577">
    <property type="entry name" value="GT10-like_C_sf"/>
</dbReference>
<dbReference type="Pfam" id="PF17039">
    <property type="entry name" value="Glyco_tran_10_N"/>
    <property type="match status" value="1"/>
</dbReference>
<comment type="pathway">
    <text evidence="2">Protein modification; protein glycosylation.</text>
</comment>
<evidence type="ECO:0000256" key="4">
    <source>
        <dbReference type="ARBA" id="ARBA00022676"/>
    </source>
</evidence>
<keyword evidence="10" id="KW-0325">Glycoprotein</keyword>
<gene>
    <name evidence="15" type="primary">FUT11_2</name>
    <name evidence="15" type="ORF">DFQ27_009632</name>
</gene>
<reference evidence="15" key="1">
    <citation type="journal article" date="2020" name="Fungal Divers.">
        <title>Resolving the Mortierellaceae phylogeny through synthesis of multi-gene phylogenetics and phylogenomics.</title>
        <authorList>
            <person name="Vandepol N."/>
            <person name="Liber J."/>
            <person name="Desiro A."/>
            <person name="Na H."/>
            <person name="Kennedy M."/>
            <person name="Barry K."/>
            <person name="Grigoriev I.V."/>
            <person name="Miller A.N."/>
            <person name="O'Donnell K."/>
            <person name="Stajich J.E."/>
            <person name="Bonito G."/>
        </authorList>
    </citation>
    <scope>NUCLEOTIDE SEQUENCE</scope>
    <source>
        <strain evidence="15">BC1065</strain>
    </source>
</reference>
<keyword evidence="12" id="KW-0333">Golgi apparatus</keyword>
<dbReference type="GO" id="GO:0032580">
    <property type="term" value="C:Golgi cisterna membrane"/>
    <property type="evidence" value="ECO:0007669"/>
    <property type="project" value="UniProtKB-SubCell"/>
</dbReference>
<dbReference type="FunFam" id="3.40.50.11660:FF:000002">
    <property type="entry name" value="Alpha-(1,3)-fucosyltransferase"/>
    <property type="match status" value="1"/>
</dbReference>
<evidence type="ECO:0000256" key="12">
    <source>
        <dbReference type="RuleBase" id="RU003832"/>
    </source>
</evidence>
<accession>A0A9P6UAT2</accession>
<dbReference type="OrthoDB" id="427096at2759"/>
<comment type="caution">
    <text evidence="15">The sequence shown here is derived from an EMBL/GenBank/DDBJ whole genome shotgun (WGS) entry which is preliminary data.</text>
</comment>
<evidence type="ECO:0000256" key="3">
    <source>
        <dbReference type="ARBA" id="ARBA00008919"/>
    </source>
</evidence>
<dbReference type="EMBL" id="JAAAJB010000090">
    <property type="protein sequence ID" value="KAG0266625.1"/>
    <property type="molecule type" value="Genomic_DNA"/>
</dbReference>
<dbReference type="EC" id="2.4.1.-" evidence="12"/>
<keyword evidence="6 12" id="KW-0812">Transmembrane</keyword>
<keyword evidence="7" id="KW-0735">Signal-anchor</keyword>
<evidence type="ECO:0000256" key="6">
    <source>
        <dbReference type="ARBA" id="ARBA00022692"/>
    </source>
</evidence>
<dbReference type="InterPro" id="IPR001503">
    <property type="entry name" value="Glyco_trans_10"/>
</dbReference>
<keyword evidence="9 12" id="KW-0472">Membrane</keyword>
<dbReference type="PANTHER" id="PTHR11929:SF194">
    <property type="entry name" value="ALPHA-(1,3)-FUCOSYLTRANSFERASE 10"/>
    <property type="match status" value="1"/>
</dbReference>
<dbReference type="GO" id="GO:0046920">
    <property type="term" value="F:alpha-(1-&gt;3)-fucosyltransferase activity"/>
    <property type="evidence" value="ECO:0007669"/>
    <property type="project" value="TreeGrafter"/>
</dbReference>
<dbReference type="PANTHER" id="PTHR11929">
    <property type="entry name" value="ALPHA- 1,3 -FUCOSYLTRANSFERASE"/>
    <property type="match status" value="1"/>
</dbReference>
<evidence type="ECO:0000256" key="9">
    <source>
        <dbReference type="ARBA" id="ARBA00023136"/>
    </source>
</evidence>